<dbReference type="VEuPathDB" id="PlasmoDB:PmUG01_13021100"/>
<name>A0A1A8W8Z3_PLAMA</name>
<dbReference type="GeneID" id="39870922"/>
<evidence type="ECO:0000313" key="7">
    <source>
        <dbReference type="Proteomes" id="UP000078597"/>
    </source>
</evidence>
<proteinExistence type="inferred from homology"/>
<evidence type="ECO:0000256" key="3">
    <source>
        <dbReference type="RuleBase" id="RU003616"/>
    </source>
</evidence>
<dbReference type="OMA" id="ITYNPRI"/>
<dbReference type="InterPro" id="IPR002068">
    <property type="entry name" value="A-crystallin/Hsp20_dom"/>
</dbReference>
<dbReference type="SUPFAM" id="SSF49764">
    <property type="entry name" value="HSP20-like chaperones"/>
    <property type="match status" value="1"/>
</dbReference>
<evidence type="ECO:0000256" key="2">
    <source>
        <dbReference type="PROSITE-ProRule" id="PRU00285"/>
    </source>
</evidence>
<reference evidence="5" key="1">
    <citation type="submission" date="2016-05" db="EMBL/GenBank/DDBJ databases">
        <authorList>
            <person name="Lavstsen T."/>
            <person name="Jespersen J.S."/>
        </authorList>
    </citation>
    <scope>NUCLEOTIDE SEQUENCE [LARGE SCALE GENOMIC DNA]</scope>
</reference>
<dbReference type="Gene3D" id="2.60.40.790">
    <property type="match status" value="1"/>
</dbReference>
<dbReference type="EMBL" id="FLQW01001369">
    <property type="protein sequence ID" value="SBS89289.1"/>
    <property type="molecule type" value="Genomic_DNA"/>
</dbReference>
<organism evidence="5 7">
    <name type="scientific">Plasmodium malariae</name>
    <dbReference type="NCBI Taxonomy" id="5858"/>
    <lineage>
        <taxon>Eukaryota</taxon>
        <taxon>Sar</taxon>
        <taxon>Alveolata</taxon>
        <taxon>Apicomplexa</taxon>
        <taxon>Aconoidasida</taxon>
        <taxon>Haemosporida</taxon>
        <taxon>Plasmodiidae</taxon>
        <taxon>Plasmodium</taxon>
        <taxon>Plasmodium (Plasmodium)</taxon>
    </lineage>
</organism>
<dbReference type="AlphaFoldDB" id="A0A1A8W8Z3"/>
<dbReference type="InterPro" id="IPR031107">
    <property type="entry name" value="Small_HSP"/>
</dbReference>
<evidence type="ECO:0000259" key="4">
    <source>
        <dbReference type="PROSITE" id="PS01031"/>
    </source>
</evidence>
<dbReference type="PANTHER" id="PTHR11527">
    <property type="entry name" value="HEAT-SHOCK PROTEIN 20 FAMILY MEMBER"/>
    <property type="match status" value="1"/>
</dbReference>
<sequence>MVEINSGKSNVVIETPGGALVQGSVPIVLSTPVDSNYCSAYSYSTPVSSSYTSSHHNEYKYNCTKYMTKPQNNQNAEYIKTFERPKTLYYETIPLKSVSTNNIFEIAPSHEELSKITYNPRIEIYSTSDFVVIMMNIPGVSKENLQVELEKGLLRIFGHKYKPKIEELENQNEYHTKIIERVSEYYFCKIFQMPPAFSEEQRISCMLKDGELIIKILASQLKTQKRVIEIQ</sequence>
<keyword evidence="8" id="KW-1185">Reference proteome</keyword>
<evidence type="ECO:0000313" key="6">
    <source>
        <dbReference type="EMBL" id="SCP02564.1"/>
    </source>
</evidence>
<evidence type="ECO:0000313" key="8">
    <source>
        <dbReference type="Proteomes" id="UP000219813"/>
    </source>
</evidence>
<evidence type="ECO:0000313" key="5">
    <source>
        <dbReference type="EMBL" id="SBS89289.1"/>
    </source>
</evidence>
<comment type="similarity">
    <text evidence="2 3">Belongs to the small heat shock protein (HSP20) family.</text>
</comment>
<gene>
    <name evidence="6" type="primary">PmUG01_13021100</name>
    <name evidence="5" type="ORF">PMALA_025550</name>
    <name evidence="6" type="ORF">PMUG01_13021100</name>
</gene>
<reference evidence="7" key="2">
    <citation type="submission" date="2016-05" db="EMBL/GenBank/DDBJ databases">
        <authorList>
            <person name="Naeem Raeece"/>
        </authorList>
    </citation>
    <scope>NUCLEOTIDE SEQUENCE [LARGE SCALE GENOMIC DNA]</scope>
</reference>
<dbReference type="KEGG" id="pmal:PMUG01_13021100"/>
<keyword evidence="1 5" id="KW-0346">Stress response</keyword>
<dbReference type="OrthoDB" id="1431247at2759"/>
<dbReference type="EMBL" id="LT594634">
    <property type="protein sequence ID" value="SCP02564.1"/>
    <property type="molecule type" value="Genomic_DNA"/>
</dbReference>
<reference evidence="6 8" key="3">
    <citation type="submission" date="2016-06" db="EMBL/GenBank/DDBJ databases">
        <authorList>
            <consortium name="Pathogen Informatics"/>
        </authorList>
    </citation>
    <scope>NUCLEOTIDE SEQUENCE [LARGE SCALE GENOMIC DNA]</scope>
</reference>
<dbReference type="Proteomes" id="UP000219813">
    <property type="component" value="Chromosome 13"/>
</dbReference>
<dbReference type="InterPro" id="IPR008978">
    <property type="entry name" value="HSP20-like_chaperone"/>
</dbReference>
<feature type="domain" description="SHSP" evidence="4">
    <location>
        <begin position="113"/>
        <end position="231"/>
    </location>
</feature>
<protein>
    <submittedName>
        <fullName evidence="6">HSP20-like chaperone, putative</fullName>
    </submittedName>
    <submittedName>
        <fullName evidence="5">Heat shock protein 20, putative</fullName>
    </submittedName>
</protein>
<dbReference type="Pfam" id="PF00011">
    <property type="entry name" value="HSP20"/>
    <property type="match status" value="1"/>
</dbReference>
<dbReference type="CDD" id="cd06464">
    <property type="entry name" value="ACD_sHsps-like"/>
    <property type="match status" value="1"/>
</dbReference>
<dbReference type="Proteomes" id="UP000078597">
    <property type="component" value="Unassembled WGS sequence"/>
</dbReference>
<accession>A0A1A8W8Z3</accession>
<dbReference type="RefSeq" id="XP_028863597.1">
    <property type="nucleotide sequence ID" value="XM_029007182.1"/>
</dbReference>
<dbReference type="PROSITE" id="PS01031">
    <property type="entry name" value="SHSP"/>
    <property type="match status" value="1"/>
</dbReference>
<evidence type="ECO:0000256" key="1">
    <source>
        <dbReference type="ARBA" id="ARBA00023016"/>
    </source>
</evidence>